<evidence type="ECO:0000313" key="3">
    <source>
        <dbReference type="EMBL" id="PSR91339.1"/>
    </source>
</evidence>
<dbReference type="OrthoDB" id="1483986at2759"/>
<keyword evidence="4" id="KW-1185">Reference proteome</keyword>
<evidence type="ECO:0000256" key="1">
    <source>
        <dbReference type="ARBA" id="ARBA00009861"/>
    </source>
</evidence>
<dbReference type="EMBL" id="NKQK01000025">
    <property type="protein sequence ID" value="PSR91339.1"/>
    <property type="molecule type" value="Genomic_DNA"/>
</dbReference>
<dbReference type="GO" id="GO:0016740">
    <property type="term" value="F:transferase activity"/>
    <property type="evidence" value="ECO:0007669"/>
    <property type="project" value="UniProtKB-KW"/>
</dbReference>
<comment type="similarity">
    <text evidence="1">Belongs to the plant acyltransferase family.</text>
</comment>
<name>A0A2R6PHK6_ACTCC</name>
<dbReference type="InParanoid" id="A0A2R6PHK6"/>
<reference evidence="3 4" key="1">
    <citation type="submission" date="2017-07" db="EMBL/GenBank/DDBJ databases">
        <title>An improved, manually edited Actinidia chinensis var. chinensis (kiwifruit) genome highlights the challenges associated with draft genomes and gene prediction in plants.</title>
        <authorList>
            <person name="Pilkington S."/>
            <person name="Crowhurst R."/>
            <person name="Hilario E."/>
            <person name="Nardozza S."/>
            <person name="Fraser L."/>
            <person name="Peng Y."/>
            <person name="Gunaseelan K."/>
            <person name="Simpson R."/>
            <person name="Tahir J."/>
            <person name="Deroles S."/>
            <person name="Templeton K."/>
            <person name="Luo Z."/>
            <person name="Davy M."/>
            <person name="Cheng C."/>
            <person name="Mcneilage M."/>
            <person name="Scaglione D."/>
            <person name="Liu Y."/>
            <person name="Zhang Q."/>
            <person name="Datson P."/>
            <person name="De Silva N."/>
            <person name="Gardiner S."/>
            <person name="Bassett H."/>
            <person name="Chagne D."/>
            <person name="Mccallum J."/>
            <person name="Dzierzon H."/>
            <person name="Deng C."/>
            <person name="Wang Y.-Y."/>
            <person name="Barron N."/>
            <person name="Manako K."/>
            <person name="Bowen J."/>
            <person name="Foster T."/>
            <person name="Erridge Z."/>
            <person name="Tiffin H."/>
            <person name="Waite C."/>
            <person name="Davies K."/>
            <person name="Grierson E."/>
            <person name="Laing W."/>
            <person name="Kirk R."/>
            <person name="Chen X."/>
            <person name="Wood M."/>
            <person name="Montefiori M."/>
            <person name="Brummell D."/>
            <person name="Schwinn K."/>
            <person name="Catanach A."/>
            <person name="Fullerton C."/>
            <person name="Li D."/>
            <person name="Meiyalaghan S."/>
            <person name="Nieuwenhuizen N."/>
            <person name="Read N."/>
            <person name="Prakash R."/>
            <person name="Hunter D."/>
            <person name="Zhang H."/>
            <person name="Mckenzie M."/>
            <person name="Knabel M."/>
            <person name="Harris A."/>
            <person name="Allan A."/>
            <person name="Chen A."/>
            <person name="Janssen B."/>
            <person name="Plunkett B."/>
            <person name="Dwamena C."/>
            <person name="Voogd C."/>
            <person name="Leif D."/>
            <person name="Lafferty D."/>
            <person name="Souleyre E."/>
            <person name="Varkonyi-Gasic E."/>
            <person name="Gambi F."/>
            <person name="Hanley J."/>
            <person name="Yao J.-L."/>
            <person name="Cheung J."/>
            <person name="David K."/>
            <person name="Warren B."/>
            <person name="Marsh K."/>
            <person name="Snowden K."/>
            <person name="Lin-Wang K."/>
            <person name="Brian L."/>
            <person name="Martinez-Sanchez M."/>
            <person name="Wang M."/>
            <person name="Ileperuma N."/>
            <person name="Macnee N."/>
            <person name="Campin R."/>
            <person name="Mcatee P."/>
            <person name="Drummond R."/>
            <person name="Espley R."/>
            <person name="Ireland H."/>
            <person name="Wu R."/>
            <person name="Atkinson R."/>
            <person name="Karunairetnam S."/>
            <person name="Bulley S."/>
            <person name="Chunkath S."/>
            <person name="Hanley Z."/>
            <person name="Storey R."/>
            <person name="Thrimawithana A."/>
            <person name="Thomson S."/>
            <person name="David C."/>
            <person name="Testolin R."/>
        </authorList>
    </citation>
    <scope>NUCLEOTIDE SEQUENCE [LARGE SCALE GENOMIC DNA]</scope>
    <source>
        <strain evidence="4">cv. Red5</strain>
        <tissue evidence="3">Young leaf</tissue>
    </source>
</reference>
<comment type="caution">
    <text evidence="3">The sequence shown here is derived from an EMBL/GenBank/DDBJ whole genome shotgun (WGS) entry which is preliminary data.</text>
</comment>
<dbReference type="STRING" id="1590841.A0A2R6PHK6"/>
<organism evidence="3 4">
    <name type="scientific">Actinidia chinensis var. chinensis</name>
    <name type="common">Chinese soft-hair kiwi</name>
    <dbReference type="NCBI Taxonomy" id="1590841"/>
    <lineage>
        <taxon>Eukaryota</taxon>
        <taxon>Viridiplantae</taxon>
        <taxon>Streptophyta</taxon>
        <taxon>Embryophyta</taxon>
        <taxon>Tracheophyta</taxon>
        <taxon>Spermatophyta</taxon>
        <taxon>Magnoliopsida</taxon>
        <taxon>eudicotyledons</taxon>
        <taxon>Gunneridae</taxon>
        <taxon>Pentapetalae</taxon>
        <taxon>asterids</taxon>
        <taxon>Ericales</taxon>
        <taxon>Actinidiaceae</taxon>
        <taxon>Actinidia</taxon>
    </lineage>
</organism>
<dbReference type="GO" id="GO:0009723">
    <property type="term" value="P:response to ethylene"/>
    <property type="evidence" value="ECO:0007669"/>
    <property type="project" value="UniProtKB-ARBA"/>
</dbReference>
<sequence>MAALPLPLSLNFTVKRKPPELVVPAKPTPRKKKQLSDIDDQQGLRFHVPMIMFYQNNLAQKGIDPVRVIREALARALVYYYPFAGRLVEGPNRKLMVDCNGEGVLFIEAEADITLEELGDTIWPPCPYWEELLYDVPGSRGIVGCPLILTQVTRLTCGGFIVAIRLNHAVSDGLGLAQFLIAVAEMARDAPTPSLLPVWKRDLLKARSPPRITCTHLEYEDLEKDNAPPPRTMNHKETICRSFFFGPEEMKAIKKHLLPTQSGSTFDIVTACVWRLRTMAFQVDPEELVRLTFMFNLRGNLALNLPSGFYGNSMASPAVVSKAKTLCNHPLGYAVGLVKKAKSQVNEEYARSITDLMVIKGRPSFVMKWNYIVTDASRARFGEVDFGWGKPIYGGTTGDSWSIHACSIYTRFKNGKGQEGLVVPIRLPIAVMERFQEEMKKLIQEPVEDLYKPIVIKSVL</sequence>
<dbReference type="InterPro" id="IPR050898">
    <property type="entry name" value="Plant_acyltransferase"/>
</dbReference>
<gene>
    <name evidence="3" type="ORF">CEY00_Acc28684</name>
</gene>
<evidence type="ECO:0000313" key="4">
    <source>
        <dbReference type="Proteomes" id="UP000241394"/>
    </source>
</evidence>
<keyword evidence="2 3" id="KW-0808">Transferase</keyword>
<dbReference type="Pfam" id="PF02458">
    <property type="entry name" value="Transferase"/>
    <property type="match status" value="1"/>
</dbReference>
<dbReference type="InterPro" id="IPR023213">
    <property type="entry name" value="CAT-like_dom_sf"/>
</dbReference>
<accession>A0A2R6PHK6</accession>
<evidence type="ECO:0000256" key="2">
    <source>
        <dbReference type="ARBA" id="ARBA00022679"/>
    </source>
</evidence>
<dbReference type="PANTHER" id="PTHR31147">
    <property type="entry name" value="ACYL TRANSFERASE 4"/>
    <property type="match status" value="1"/>
</dbReference>
<protein>
    <submittedName>
        <fullName evidence="3">Methanol O-anthraniloyltransferase</fullName>
    </submittedName>
</protein>
<reference evidence="4" key="2">
    <citation type="journal article" date="2018" name="BMC Genomics">
        <title>A manually annotated Actinidia chinensis var. chinensis (kiwifruit) genome highlights the challenges associated with draft genomes and gene prediction in plants.</title>
        <authorList>
            <person name="Pilkington S.M."/>
            <person name="Crowhurst R."/>
            <person name="Hilario E."/>
            <person name="Nardozza S."/>
            <person name="Fraser L."/>
            <person name="Peng Y."/>
            <person name="Gunaseelan K."/>
            <person name="Simpson R."/>
            <person name="Tahir J."/>
            <person name="Deroles S.C."/>
            <person name="Templeton K."/>
            <person name="Luo Z."/>
            <person name="Davy M."/>
            <person name="Cheng C."/>
            <person name="McNeilage M."/>
            <person name="Scaglione D."/>
            <person name="Liu Y."/>
            <person name="Zhang Q."/>
            <person name="Datson P."/>
            <person name="De Silva N."/>
            <person name="Gardiner S.E."/>
            <person name="Bassett H."/>
            <person name="Chagne D."/>
            <person name="McCallum J."/>
            <person name="Dzierzon H."/>
            <person name="Deng C."/>
            <person name="Wang Y.Y."/>
            <person name="Barron L."/>
            <person name="Manako K."/>
            <person name="Bowen J."/>
            <person name="Foster T.M."/>
            <person name="Erridge Z.A."/>
            <person name="Tiffin H."/>
            <person name="Waite C.N."/>
            <person name="Davies K.M."/>
            <person name="Grierson E.P."/>
            <person name="Laing W.A."/>
            <person name="Kirk R."/>
            <person name="Chen X."/>
            <person name="Wood M."/>
            <person name="Montefiori M."/>
            <person name="Brummell D.A."/>
            <person name="Schwinn K.E."/>
            <person name="Catanach A."/>
            <person name="Fullerton C."/>
            <person name="Li D."/>
            <person name="Meiyalaghan S."/>
            <person name="Nieuwenhuizen N."/>
            <person name="Read N."/>
            <person name="Prakash R."/>
            <person name="Hunter D."/>
            <person name="Zhang H."/>
            <person name="McKenzie M."/>
            <person name="Knabel M."/>
            <person name="Harris A."/>
            <person name="Allan A.C."/>
            <person name="Gleave A."/>
            <person name="Chen A."/>
            <person name="Janssen B.J."/>
            <person name="Plunkett B."/>
            <person name="Ampomah-Dwamena C."/>
            <person name="Voogd C."/>
            <person name="Leif D."/>
            <person name="Lafferty D."/>
            <person name="Souleyre E.J.F."/>
            <person name="Varkonyi-Gasic E."/>
            <person name="Gambi F."/>
            <person name="Hanley J."/>
            <person name="Yao J.L."/>
            <person name="Cheung J."/>
            <person name="David K.M."/>
            <person name="Warren B."/>
            <person name="Marsh K."/>
            <person name="Snowden K.C."/>
            <person name="Lin-Wang K."/>
            <person name="Brian L."/>
            <person name="Martinez-Sanchez M."/>
            <person name="Wang M."/>
            <person name="Ileperuma N."/>
            <person name="Macnee N."/>
            <person name="Campin R."/>
            <person name="McAtee P."/>
            <person name="Drummond R.S.M."/>
            <person name="Espley R.V."/>
            <person name="Ireland H.S."/>
            <person name="Wu R."/>
            <person name="Atkinson R.G."/>
            <person name="Karunairetnam S."/>
            <person name="Bulley S."/>
            <person name="Chunkath S."/>
            <person name="Hanley Z."/>
            <person name="Storey R."/>
            <person name="Thrimawithana A.H."/>
            <person name="Thomson S."/>
            <person name="David C."/>
            <person name="Testolin R."/>
            <person name="Huang H."/>
            <person name="Hellens R.P."/>
            <person name="Schaffer R.J."/>
        </authorList>
    </citation>
    <scope>NUCLEOTIDE SEQUENCE [LARGE SCALE GENOMIC DNA]</scope>
    <source>
        <strain evidence="4">cv. Red5</strain>
    </source>
</reference>
<dbReference type="AlphaFoldDB" id="A0A2R6PHK6"/>
<dbReference type="Gramene" id="PSR91339">
    <property type="protein sequence ID" value="PSR91339"/>
    <property type="gene ID" value="CEY00_Acc28684"/>
</dbReference>
<dbReference type="Proteomes" id="UP000241394">
    <property type="component" value="Chromosome LG25"/>
</dbReference>
<dbReference type="Gene3D" id="3.30.559.10">
    <property type="entry name" value="Chloramphenicol acetyltransferase-like domain"/>
    <property type="match status" value="2"/>
</dbReference>
<dbReference type="OMA" id="CITCTHH"/>
<proteinExistence type="inferred from homology"/>
<dbReference type="PANTHER" id="PTHR31147:SF66">
    <property type="entry name" value="OS05G0315700 PROTEIN"/>
    <property type="match status" value="1"/>
</dbReference>